<keyword evidence="3" id="KW-1185">Reference proteome</keyword>
<dbReference type="AlphaFoldDB" id="A0A178IM36"/>
<reference evidence="2 3" key="1">
    <citation type="submission" date="2016-01" db="EMBL/GenBank/DDBJ databases">
        <title>High potential of lignocellulose degradation of a new Verrucomicrobia species.</title>
        <authorList>
            <person name="Wang Y."/>
            <person name="Shi Y."/>
            <person name="Qiu Z."/>
            <person name="Liu S."/>
            <person name="Yang H."/>
        </authorList>
    </citation>
    <scope>NUCLEOTIDE SEQUENCE [LARGE SCALE GENOMIC DNA]</scope>
    <source>
        <strain evidence="2 3">TSB47</strain>
    </source>
</reference>
<gene>
    <name evidence="2" type="ORF">AW736_00885</name>
</gene>
<proteinExistence type="predicted"/>
<sequence>MPDDIGPNIAFGKTHKSSDINMSGWDGGLTDGVWSSAKGSTYATGKSGKFPKAVTIDLEGKSTIAYIHTGVPKIGFTKTIEASISEDGENFTTVGKHDFKMGTENRHLYAFKPAAARYIRLTFLENHPKPGKGGYPAAHCFVSEVEVYGPKGSGPASDE</sequence>
<evidence type="ECO:0000259" key="1">
    <source>
        <dbReference type="Pfam" id="PF00754"/>
    </source>
</evidence>
<dbReference type="SUPFAM" id="SSF49785">
    <property type="entry name" value="Galactose-binding domain-like"/>
    <property type="match status" value="1"/>
</dbReference>
<dbReference type="Pfam" id="PF00754">
    <property type="entry name" value="F5_F8_type_C"/>
    <property type="match status" value="1"/>
</dbReference>
<dbReference type="InterPro" id="IPR000421">
    <property type="entry name" value="FA58C"/>
</dbReference>
<dbReference type="Proteomes" id="UP000078486">
    <property type="component" value="Unassembled WGS sequence"/>
</dbReference>
<organism evidence="2 3">
    <name type="scientific">Termitidicoccus mucosus</name>
    <dbReference type="NCBI Taxonomy" id="1184151"/>
    <lineage>
        <taxon>Bacteria</taxon>
        <taxon>Pseudomonadati</taxon>
        <taxon>Verrucomicrobiota</taxon>
        <taxon>Opitutia</taxon>
        <taxon>Opitutales</taxon>
        <taxon>Opitutaceae</taxon>
        <taxon>Termitidicoccus</taxon>
    </lineage>
</organism>
<dbReference type="STRING" id="1184151.AW736_00885"/>
<dbReference type="Gene3D" id="2.60.120.260">
    <property type="entry name" value="Galactose-binding domain-like"/>
    <property type="match status" value="1"/>
</dbReference>
<dbReference type="EMBL" id="LRRQ01000062">
    <property type="protein sequence ID" value="OAM90275.1"/>
    <property type="molecule type" value="Genomic_DNA"/>
</dbReference>
<protein>
    <recommendedName>
        <fullName evidence="1">F5/8 type C domain-containing protein</fullName>
    </recommendedName>
</protein>
<name>A0A178IM36_9BACT</name>
<comment type="caution">
    <text evidence="2">The sequence shown here is derived from an EMBL/GenBank/DDBJ whole genome shotgun (WGS) entry which is preliminary data.</text>
</comment>
<feature type="domain" description="F5/8 type C" evidence="1">
    <location>
        <begin position="39"/>
        <end position="128"/>
    </location>
</feature>
<evidence type="ECO:0000313" key="2">
    <source>
        <dbReference type="EMBL" id="OAM90275.1"/>
    </source>
</evidence>
<dbReference type="InterPro" id="IPR008979">
    <property type="entry name" value="Galactose-bd-like_sf"/>
</dbReference>
<evidence type="ECO:0000313" key="3">
    <source>
        <dbReference type="Proteomes" id="UP000078486"/>
    </source>
</evidence>
<accession>A0A178IM36</accession>